<dbReference type="RefSeq" id="WP_107493223.1">
    <property type="nucleotide sequence ID" value="NZ_PZKC01000005.1"/>
</dbReference>
<organism evidence="10 11">
    <name type="scientific">Pseudothauera lacus</name>
    <dbReference type="NCBI Taxonomy" id="2136175"/>
    <lineage>
        <taxon>Bacteria</taxon>
        <taxon>Pseudomonadati</taxon>
        <taxon>Pseudomonadota</taxon>
        <taxon>Betaproteobacteria</taxon>
        <taxon>Rhodocyclales</taxon>
        <taxon>Zoogloeaceae</taxon>
        <taxon>Pseudothauera</taxon>
    </lineage>
</organism>
<dbReference type="Gene3D" id="1.20.81.30">
    <property type="entry name" value="Type II secretion system (T2SS), domain F"/>
    <property type="match status" value="2"/>
</dbReference>
<sequence length="408" mass="44261">MKTYSYRARDAAGTLREGRVSADSAQAAASQLADSGVIPLQVDEVQGGSAGSGIDLAALFERRISLDDLILFSRQMYSITKAGVPIIQGLMRLAESTPNPRFAAILKEIGRDLEGGRDISSAFARHIDVFGTLYISILRVGEMTGQIDRAFQSMYDYLQRDKVVIDRVKAAMRYPTFVIVAIGIAIGVLTVLVIPAFAGVFASTNMELPLPTRILLAISTFASAYWPLILVGLALAVFAFRRWTATDSGRLWWDRAKLRIPKVGDVLLRATLARFTRAMGVALSAGVPITQALVGVARASGNAHIADKILAMRAGVERGDSLLRTAAQAQVFTPVVLQMIAVGEETGQLDVMMLEVADFYDREVEYDIANLSAIIEPLLTVVVGIMVLVLALGVFLPMWDLTQLASRR</sequence>
<feature type="transmembrane region" description="Helical" evidence="8">
    <location>
        <begin position="177"/>
        <end position="202"/>
    </location>
</feature>
<dbReference type="PRINTS" id="PR00812">
    <property type="entry name" value="BCTERIALGSPF"/>
</dbReference>
<evidence type="ECO:0000256" key="4">
    <source>
        <dbReference type="ARBA" id="ARBA00022519"/>
    </source>
</evidence>
<dbReference type="PANTHER" id="PTHR30012">
    <property type="entry name" value="GENERAL SECRETION PATHWAY PROTEIN"/>
    <property type="match status" value="1"/>
</dbReference>
<keyword evidence="3" id="KW-1003">Cell membrane</keyword>
<evidence type="ECO:0000256" key="3">
    <source>
        <dbReference type="ARBA" id="ARBA00022475"/>
    </source>
</evidence>
<dbReference type="InterPro" id="IPR042094">
    <property type="entry name" value="T2SS_GspF_sf"/>
</dbReference>
<dbReference type="InterPro" id="IPR018076">
    <property type="entry name" value="T2SS_GspF_dom"/>
</dbReference>
<reference evidence="10 11" key="2">
    <citation type="submission" date="2018-04" db="EMBL/GenBank/DDBJ databases">
        <title>Thauera lacus sp. nov., isolated from an saline lake in Inner Mongolia, China.</title>
        <authorList>
            <person name="Liang Q.-Y."/>
        </authorList>
    </citation>
    <scope>NUCLEOTIDE SEQUENCE [LARGE SCALE GENOMIC DNA]</scope>
    <source>
        <strain evidence="10 11">D20</strain>
    </source>
</reference>
<protein>
    <submittedName>
        <fullName evidence="10">MSHA biogenesis protein MshG</fullName>
    </submittedName>
</protein>
<evidence type="ECO:0000256" key="2">
    <source>
        <dbReference type="ARBA" id="ARBA00005745"/>
    </source>
</evidence>
<reference evidence="10 11" key="1">
    <citation type="submission" date="2018-03" db="EMBL/GenBank/DDBJ databases">
        <authorList>
            <person name="Keele B.F."/>
        </authorList>
    </citation>
    <scope>NUCLEOTIDE SEQUENCE [LARGE SCALE GENOMIC DNA]</scope>
    <source>
        <strain evidence="10 11">D20</strain>
    </source>
</reference>
<dbReference type="InterPro" id="IPR003004">
    <property type="entry name" value="GspF/PilC"/>
</dbReference>
<keyword evidence="7 8" id="KW-0472">Membrane</keyword>
<dbReference type="OrthoDB" id="9805682at2"/>
<keyword evidence="11" id="KW-1185">Reference proteome</keyword>
<evidence type="ECO:0000256" key="6">
    <source>
        <dbReference type="ARBA" id="ARBA00022989"/>
    </source>
</evidence>
<dbReference type="Proteomes" id="UP000241193">
    <property type="component" value="Unassembled WGS sequence"/>
</dbReference>
<comment type="similarity">
    <text evidence="2">Belongs to the GSP F family.</text>
</comment>
<comment type="subcellular location">
    <subcellularLocation>
        <location evidence="1">Cell inner membrane</location>
        <topology evidence="1">Multi-pass membrane protein</topology>
    </subcellularLocation>
</comment>
<keyword evidence="5 8" id="KW-0812">Transmembrane</keyword>
<keyword evidence="6 8" id="KW-1133">Transmembrane helix</keyword>
<proteinExistence type="inferred from homology"/>
<feature type="domain" description="Type II secretion system protein GspF" evidence="9">
    <location>
        <begin position="72"/>
        <end position="195"/>
    </location>
</feature>
<evidence type="ECO:0000259" key="9">
    <source>
        <dbReference type="Pfam" id="PF00482"/>
    </source>
</evidence>
<dbReference type="Pfam" id="PF00482">
    <property type="entry name" value="T2SSF"/>
    <property type="match status" value="2"/>
</dbReference>
<name>A0A2T4IGB8_9RHOO</name>
<dbReference type="EMBL" id="PZKC01000005">
    <property type="protein sequence ID" value="PTD96822.1"/>
    <property type="molecule type" value="Genomic_DNA"/>
</dbReference>
<keyword evidence="4" id="KW-0997">Cell inner membrane</keyword>
<dbReference type="GO" id="GO:0005886">
    <property type="term" value="C:plasma membrane"/>
    <property type="evidence" value="ECO:0007669"/>
    <property type="project" value="UniProtKB-SubCell"/>
</dbReference>
<evidence type="ECO:0000313" key="10">
    <source>
        <dbReference type="EMBL" id="PTD96822.1"/>
    </source>
</evidence>
<feature type="transmembrane region" description="Helical" evidence="8">
    <location>
        <begin position="378"/>
        <end position="399"/>
    </location>
</feature>
<evidence type="ECO:0000256" key="8">
    <source>
        <dbReference type="SAM" id="Phobius"/>
    </source>
</evidence>
<gene>
    <name evidence="10" type="ORF">C8261_08420</name>
</gene>
<comment type="caution">
    <text evidence="10">The sequence shown here is derived from an EMBL/GenBank/DDBJ whole genome shotgun (WGS) entry which is preliminary data.</text>
</comment>
<feature type="domain" description="Type II secretion system protein GspF" evidence="9">
    <location>
        <begin position="275"/>
        <end position="397"/>
    </location>
</feature>
<dbReference type="AlphaFoldDB" id="A0A2T4IGB8"/>
<evidence type="ECO:0000256" key="1">
    <source>
        <dbReference type="ARBA" id="ARBA00004429"/>
    </source>
</evidence>
<evidence type="ECO:0000256" key="7">
    <source>
        <dbReference type="ARBA" id="ARBA00023136"/>
    </source>
</evidence>
<feature type="transmembrane region" description="Helical" evidence="8">
    <location>
        <begin position="214"/>
        <end position="240"/>
    </location>
</feature>
<accession>A0A2T4IGB8</accession>
<dbReference type="FunFam" id="1.20.81.30:FF:000001">
    <property type="entry name" value="Type II secretion system protein F"/>
    <property type="match status" value="1"/>
</dbReference>
<dbReference type="PANTHER" id="PTHR30012:SF4">
    <property type="entry name" value="MSHA BIOGENESIS PROTEIN MSHG"/>
    <property type="match status" value="1"/>
</dbReference>
<evidence type="ECO:0000256" key="5">
    <source>
        <dbReference type="ARBA" id="ARBA00022692"/>
    </source>
</evidence>
<dbReference type="GO" id="GO:0015628">
    <property type="term" value="P:protein secretion by the type II secretion system"/>
    <property type="evidence" value="ECO:0007669"/>
    <property type="project" value="TreeGrafter"/>
</dbReference>
<evidence type="ECO:0000313" key="11">
    <source>
        <dbReference type="Proteomes" id="UP000241193"/>
    </source>
</evidence>